<accession>H0I2U2</accession>
<protein>
    <submittedName>
        <fullName evidence="1">Uncharacterized protein</fullName>
    </submittedName>
</protein>
<dbReference type="PATRIC" id="fig|1107882.3.peg.6564"/>
<name>H0I2U2_9HYPH</name>
<dbReference type="AlphaFoldDB" id="H0I2U2"/>
<evidence type="ECO:0000313" key="1">
    <source>
        <dbReference type="EMBL" id="EHK52716.1"/>
    </source>
</evidence>
<dbReference type="OrthoDB" id="20942at2"/>
<proteinExistence type="predicted"/>
<gene>
    <name evidence="1" type="ORF">MAXJ12_33989</name>
</gene>
<organism evidence="1 2">
    <name type="scientific">Mesorhizobium alhagi CCNWXJ12-2</name>
    <dbReference type="NCBI Taxonomy" id="1107882"/>
    <lineage>
        <taxon>Bacteria</taxon>
        <taxon>Pseudomonadati</taxon>
        <taxon>Pseudomonadota</taxon>
        <taxon>Alphaproteobacteria</taxon>
        <taxon>Hyphomicrobiales</taxon>
        <taxon>Phyllobacteriaceae</taxon>
        <taxon>Allomesorhizobium</taxon>
    </lineage>
</organism>
<keyword evidence="2" id="KW-1185">Reference proteome</keyword>
<sequence length="78" mass="8582">MSDPAISNFSHTAQQTQQCVNELADDLNSRNGAPAGFQDQSVIPFGIGSRSKKWQICRGNCVLIRGIYFEDRAPPETP</sequence>
<reference evidence="1 2" key="1">
    <citation type="journal article" date="2012" name="J. Bacteriol.">
        <title>Draft Genome Sequence of Mesorhizobium alhagi CCNWXJ12-2T, a Novel Salt-Resistant Species Isolated from the Desert of Northwestern China.</title>
        <authorList>
            <person name="Zhou M."/>
            <person name="Chen W."/>
            <person name="Chen H."/>
            <person name="Wei G."/>
        </authorList>
    </citation>
    <scope>NUCLEOTIDE SEQUENCE [LARGE SCALE GENOMIC DNA]</scope>
    <source>
        <strain evidence="1 2">CCNWXJ12-2</strain>
    </source>
</reference>
<evidence type="ECO:0000313" key="2">
    <source>
        <dbReference type="Proteomes" id="UP000003250"/>
    </source>
</evidence>
<dbReference type="EMBL" id="AHAM01000306">
    <property type="protein sequence ID" value="EHK52716.1"/>
    <property type="molecule type" value="Genomic_DNA"/>
</dbReference>
<dbReference type="Proteomes" id="UP000003250">
    <property type="component" value="Unassembled WGS sequence"/>
</dbReference>
<dbReference type="RefSeq" id="WP_008840349.1">
    <property type="nucleotide sequence ID" value="NZ_AHAM01000306.1"/>
</dbReference>